<keyword evidence="1" id="KW-1133">Transmembrane helix</keyword>
<dbReference type="KEGG" id="ckr:CKR_2310"/>
<dbReference type="InterPro" id="IPR003675">
    <property type="entry name" value="Rce1/LyrA-like_dom"/>
</dbReference>
<reference evidence="4" key="1">
    <citation type="submission" date="2005-09" db="EMBL/GenBank/DDBJ databases">
        <title>Complete genome sequence of Clostridium kluyveri and comparative genomics of Clostridia species.</title>
        <authorList>
            <person name="Inui M."/>
            <person name="Nonaka H."/>
            <person name="Shinoda Y."/>
            <person name="Ikenaga Y."/>
            <person name="Abe M."/>
            <person name="Naito K."/>
            <person name="Vertes A.A."/>
            <person name="Yukawa H."/>
        </authorList>
    </citation>
    <scope>NUCLEOTIDE SEQUENCE [LARGE SCALE GENOMIC DNA]</scope>
    <source>
        <strain evidence="4">NBRC 12016</strain>
    </source>
</reference>
<name>B9E4D6_CLOK1</name>
<dbReference type="AlphaFoldDB" id="B9E4D6"/>
<feature type="transmembrane region" description="Helical" evidence="1">
    <location>
        <begin position="46"/>
        <end position="65"/>
    </location>
</feature>
<dbReference type="GO" id="GO:0004175">
    <property type="term" value="F:endopeptidase activity"/>
    <property type="evidence" value="ECO:0007669"/>
    <property type="project" value="UniProtKB-ARBA"/>
</dbReference>
<keyword evidence="1" id="KW-0812">Transmembrane</keyword>
<evidence type="ECO:0000313" key="4">
    <source>
        <dbReference type="Proteomes" id="UP000007969"/>
    </source>
</evidence>
<feature type="domain" description="CAAX prenyl protease 2/Lysostaphin resistance protein A-like" evidence="2">
    <location>
        <begin position="80"/>
        <end position="112"/>
    </location>
</feature>
<evidence type="ECO:0000313" key="3">
    <source>
        <dbReference type="EMBL" id="BAH07361.1"/>
    </source>
</evidence>
<protein>
    <recommendedName>
        <fullName evidence="2">CAAX prenyl protease 2/Lysostaphin resistance protein A-like domain-containing protein</fullName>
    </recommendedName>
</protein>
<feature type="transmembrane region" description="Helical" evidence="1">
    <location>
        <begin position="85"/>
        <end position="106"/>
    </location>
</feature>
<accession>B9E4D6</accession>
<evidence type="ECO:0000259" key="2">
    <source>
        <dbReference type="Pfam" id="PF02517"/>
    </source>
</evidence>
<feature type="transmembrane region" description="Helical" evidence="1">
    <location>
        <begin position="6"/>
        <end position="25"/>
    </location>
</feature>
<proteinExistence type="predicted"/>
<dbReference type="Proteomes" id="UP000007969">
    <property type="component" value="Chromosome"/>
</dbReference>
<dbReference type="GO" id="GO:0080120">
    <property type="term" value="P:CAAX-box protein maturation"/>
    <property type="evidence" value="ECO:0007669"/>
    <property type="project" value="UniProtKB-ARBA"/>
</dbReference>
<sequence>MALRMMLMIATQWFLFFVPGMLMIVNKENLGDMGLRREKIPLQVGIGVLLAFSMSLLLTVFPIMLGFKNMVGNTSYTQTWQFVYQFIYAILGAALAEELIFRGYIFNKLLKIKNSK</sequence>
<evidence type="ECO:0000256" key="1">
    <source>
        <dbReference type="SAM" id="Phobius"/>
    </source>
</evidence>
<keyword evidence="1" id="KW-0472">Membrane</keyword>
<gene>
    <name evidence="3" type="ordered locus">CKR_2310</name>
</gene>
<dbReference type="HOGENOM" id="CLU_2153968_0_0_9"/>
<organism evidence="3 4">
    <name type="scientific">Clostridium kluyveri (strain NBRC 12016)</name>
    <dbReference type="NCBI Taxonomy" id="583346"/>
    <lineage>
        <taxon>Bacteria</taxon>
        <taxon>Bacillati</taxon>
        <taxon>Bacillota</taxon>
        <taxon>Clostridia</taxon>
        <taxon>Eubacteriales</taxon>
        <taxon>Clostridiaceae</taxon>
        <taxon>Clostridium</taxon>
    </lineage>
</organism>
<dbReference type="EMBL" id="AP009049">
    <property type="protein sequence ID" value="BAH07361.1"/>
    <property type="molecule type" value="Genomic_DNA"/>
</dbReference>
<dbReference type="Pfam" id="PF02517">
    <property type="entry name" value="Rce1-like"/>
    <property type="match status" value="1"/>
</dbReference>